<organism evidence="1 2">
    <name type="scientific">Kitasatospora aureofaciens</name>
    <name type="common">Streptomyces aureofaciens</name>
    <dbReference type="NCBI Taxonomy" id="1894"/>
    <lineage>
        <taxon>Bacteria</taxon>
        <taxon>Bacillati</taxon>
        <taxon>Actinomycetota</taxon>
        <taxon>Actinomycetes</taxon>
        <taxon>Kitasatosporales</taxon>
        <taxon>Streptomycetaceae</taxon>
        <taxon>Kitasatospora</taxon>
    </lineage>
</organism>
<comment type="caution">
    <text evidence="1">The sequence shown here is derived from an EMBL/GenBank/DDBJ whole genome shotgun (WGS) entry which is preliminary data.</text>
</comment>
<dbReference type="GeneID" id="97484935"/>
<reference evidence="1" key="1">
    <citation type="journal article" date="2014" name="Int. J. Syst. Evol. Microbiol.">
        <title>Complete genome sequence of Corynebacterium casei LMG S-19264T (=DSM 44701T), isolated from a smear-ripened cheese.</title>
        <authorList>
            <consortium name="US DOE Joint Genome Institute (JGI-PGF)"/>
            <person name="Walter F."/>
            <person name="Albersmeier A."/>
            <person name="Kalinowski J."/>
            <person name="Ruckert C."/>
        </authorList>
    </citation>
    <scope>NUCLEOTIDE SEQUENCE</scope>
    <source>
        <strain evidence="1">JCM 4434</strain>
    </source>
</reference>
<name>A0A8H9LKK6_KITAU</name>
<accession>A0A8H9LKK6</accession>
<dbReference type="KEGG" id="kau:B6264_10770"/>
<dbReference type="AlphaFoldDB" id="A0A8H9LKK6"/>
<gene>
    <name evidence="1" type="ORF">GCM10010502_17820</name>
</gene>
<protein>
    <submittedName>
        <fullName evidence="1">Uncharacterized protein</fullName>
    </submittedName>
</protein>
<evidence type="ECO:0000313" key="1">
    <source>
        <dbReference type="EMBL" id="GGU67137.1"/>
    </source>
</evidence>
<proteinExistence type="predicted"/>
<evidence type="ECO:0000313" key="2">
    <source>
        <dbReference type="Proteomes" id="UP000610124"/>
    </source>
</evidence>
<dbReference type="OrthoDB" id="4328196at2"/>
<dbReference type="RefSeq" id="WP_050366659.1">
    <property type="nucleotide sequence ID" value="NZ_BMUB01000003.1"/>
</dbReference>
<dbReference type="Proteomes" id="UP000610124">
    <property type="component" value="Unassembled WGS sequence"/>
</dbReference>
<reference evidence="1" key="2">
    <citation type="submission" date="2020-09" db="EMBL/GenBank/DDBJ databases">
        <authorList>
            <person name="Sun Q."/>
            <person name="Ohkuma M."/>
        </authorList>
    </citation>
    <scope>NUCLEOTIDE SEQUENCE</scope>
    <source>
        <strain evidence="1">JCM 4434</strain>
    </source>
</reference>
<dbReference type="EMBL" id="BMUB01000003">
    <property type="protein sequence ID" value="GGU67137.1"/>
    <property type="molecule type" value="Genomic_DNA"/>
</dbReference>
<sequence>MITRSSFNYSNEDRETKRLRLRADAFQHSAAMERLAEMKRDRPEQYDQMGAVAHLSLGHYEAAKAAAVQLGRNVSAPTDREV</sequence>